<dbReference type="EMBL" id="UINC01164557">
    <property type="protein sequence ID" value="SVD65474.1"/>
    <property type="molecule type" value="Genomic_DNA"/>
</dbReference>
<proteinExistence type="predicted"/>
<gene>
    <name evidence="1" type="ORF">METZ01_LOCUS418328</name>
</gene>
<evidence type="ECO:0000313" key="1">
    <source>
        <dbReference type="EMBL" id="SVD65474.1"/>
    </source>
</evidence>
<name>A0A382X3M5_9ZZZZ</name>
<feature type="non-terminal residue" evidence="1">
    <location>
        <position position="36"/>
    </location>
</feature>
<sequence>MQRKEKGFRLESNSKREVKSLDEAIQDQASYNEIFG</sequence>
<dbReference type="AlphaFoldDB" id="A0A382X3M5"/>
<organism evidence="1">
    <name type="scientific">marine metagenome</name>
    <dbReference type="NCBI Taxonomy" id="408172"/>
    <lineage>
        <taxon>unclassified sequences</taxon>
        <taxon>metagenomes</taxon>
        <taxon>ecological metagenomes</taxon>
    </lineage>
</organism>
<reference evidence="1" key="1">
    <citation type="submission" date="2018-05" db="EMBL/GenBank/DDBJ databases">
        <authorList>
            <person name="Lanie J.A."/>
            <person name="Ng W.-L."/>
            <person name="Kazmierczak K.M."/>
            <person name="Andrzejewski T.M."/>
            <person name="Davidsen T.M."/>
            <person name="Wayne K.J."/>
            <person name="Tettelin H."/>
            <person name="Glass J.I."/>
            <person name="Rusch D."/>
            <person name="Podicherti R."/>
            <person name="Tsui H.-C.T."/>
            <person name="Winkler M.E."/>
        </authorList>
    </citation>
    <scope>NUCLEOTIDE SEQUENCE</scope>
</reference>
<accession>A0A382X3M5</accession>
<protein>
    <submittedName>
        <fullName evidence="1">Uncharacterized protein</fullName>
    </submittedName>
</protein>